<evidence type="ECO:0000313" key="2">
    <source>
        <dbReference type="EMBL" id="KAK2114831.1"/>
    </source>
</evidence>
<keyword evidence="3" id="KW-1185">Reference proteome</keyword>
<accession>A0ABQ9W0E1</accession>
<protein>
    <submittedName>
        <fullName evidence="2">Uncharacterized protein</fullName>
    </submittedName>
</protein>
<name>A0ABQ9W0E1_SAGOE</name>
<dbReference type="EMBL" id="JASSZA010000004">
    <property type="protein sequence ID" value="KAK2114831.1"/>
    <property type="molecule type" value="Genomic_DNA"/>
</dbReference>
<evidence type="ECO:0000256" key="1">
    <source>
        <dbReference type="SAM" id="MobiDB-lite"/>
    </source>
</evidence>
<proteinExistence type="predicted"/>
<feature type="compositionally biased region" description="Basic and acidic residues" evidence="1">
    <location>
        <begin position="1"/>
        <end position="11"/>
    </location>
</feature>
<feature type="compositionally biased region" description="Basic and acidic residues" evidence="1">
    <location>
        <begin position="36"/>
        <end position="49"/>
    </location>
</feature>
<sequence>MEEENPGRGDDGGQEAATPLPGVDDGARGDGNAESVHPEEGPEQREDQRGPVASTLTVALLLEPGGAGQELLLFLIDGYLVGFNLSEGSHPSPIARWRHPTACCAQACGILPFPAVSLGVLRVTPASCRSALDSWLQRHWLLASLHVARSSSCSAEQCPFSFQKVVIGPALGTSSRSFHLPEKVRAPEKCSFPSGEKRPGAALGPRHDVVIRGREKSTEMRVSLITAPTPPRSRLLRRTEQTALPLTAAVHVPLGQTQGL</sequence>
<reference evidence="2 3" key="1">
    <citation type="submission" date="2023-05" db="EMBL/GenBank/DDBJ databases">
        <title>B98-5 Cell Line De Novo Hybrid Assembly: An Optical Mapping Approach.</title>
        <authorList>
            <person name="Kananen K."/>
            <person name="Auerbach J.A."/>
            <person name="Kautto E."/>
            <person name="Blachly J.S."/>
        </authorList>
    </citation>
    <scope>NUCLEOTIDE SEQUENCE [LARGE SCALE GENOMIC DNA]</scope>
    <source>
        <strain evidence="2">B95-8</strain>
        <tissue evidence="2">Cell line</tissue>
    </source>
</reference>
<evidence type="ECO:0000313" key="3">
    <source>
        <dbReference type="Proteomes" id="UP001266305"/>
    </source>
</evidence>
<feature type="region of interest" description="Disordered" evidence="1">
    <location>
        <begin position="1"/>
        <end position="51"/>
    </location>
</feature>
<dbReference type="Proteomes" id="UP001266305">
    <property type="component" value="Unassembled WGS sequence"/>
</dbReference>
<organism evidence="2 3">
    <name type="scientific">Saguinus oedipus</name>
    <name type="common">Cotton-top tamarin</name>
    <name type="synonym">Oedipomidas oedipus</name>
    <dbReference type="NCBI Taxonomy" id="9490"/>
    <lineage>
        <taxon>Eukaryota</taxon>
        <taxon>Metazoa</taxon>
        <taxon>Chordata</taxon>
        <taxon>Craniata</taxon>
        <taxon>Vertebrata</taxon>
        <taxon>Euteleostomi</taxon>
        <taxon>Mammalia</taxon>
        <taxon>Eutheria</taxon>
        <taxon>Euarchontoglires</taxon>
        <taxon>Primates</taxon>
        <taxon>Haplorrhini</taxon>
        <taxon>Platyrrhini</taxon>
        <taxon>Cebidae</taxon>
        <taxon>Callitrichinae</taxon>
        <taxon>Saguinus</taxon>
    </lineage>
</organism>
<gene>
    <name evidence="2" type="ORF">P7K49_009097</name>
</gene>
<comment type="caution">
    <text evidence="2">The sequence shown here is derived from an EMBL/GenBank/DDBJ whole genome shotgun (WGS) entry which is preliminary data.</text>
</comment>